<dbReference type="PROSITE" id="PS50015">
    <property type="entry name" value="SAP_B"/>
    <property type="match status" value="1"/>
</dbReference>
<evidence type="ECO:0000256" key="1">
    <source>
        <dbReference type="ARBA" id="ARBA00023157"/>
    </source>
</evidence>
<feature type="chain" id="PRO_5029771267" description="Saposin B-type domain-containing protein" evidence="3">
    <location>
        <begin position="24"/>
        <end position="191"/>
    </location>
</feature>
<accession>A0A7J7J3A7</accession>
<feature type="domain" description="Saposin B-type" evidence="4">
    <location>
        <begin position="39"/>
        <end position="143"/>
    </location>
</feature>
<dbReference type="InterPro" id="IPR008139">
    <property type="entry name" value="SaposinB_dom"/>
</dbReference>
<keyword evidence="6" id="KW-1185">Reference proteome</keyword>
<name>A0A7J7J3A7_BUGNE</name>
<feature type="region of interest" description="Disordered" evidence="2">
    <location>
        <begin position="146"/>
        <end position="168"/>
    </location>
</feature>
<evidence type="ECO:0000313" key="6">
    <source>
        <dbReference type="Proteomes" id="UP000593567"/>
    </source>
</evidence>
<proteinExistence type="predicted"/>
<evidence type="ECO:0000259" key="4">
    <source>
        <dbReference type="PROSITE" id="PS50015"/>
    </source>
</evidence>
<keyword evidence="3" id="KW-0732">Signal</keyword>
<reference evidence="5" key="1">
    <citation type="submission" date="2020-06" db="EMBL/GenBank/DDBJ databases">
        <title>Draft genome of Bugula neritina, a colonial animal packing powerful symbionts and potential medicines.</title>
        <authorList>
            <person name="Rayko M."/>
        </authorList>
    </citation>
    <scope>NUCLEOTIDE SEQUENCE [LARGE SCALE GENOMIC DNA]</scope>
    <source>
        <strain evidence="5">Kwan_BN1</strain>
    </source>
</reference>
<feature type="signal peptide" evidence="3">
    <location>
        <begin position="1"/>
        <end position="23"/>
    </location>
</feature>
<dbReference type="EMBL" id="VXIV02003181">
    <property type="protein sequence ID" value="KAF6020317.1"/>
    <property type="molecule type" value="Genomic_DNA"/>
</dbReference>
<protein>
    <recommendedName>
        <fullName evidence="4">Saposin B-type domain-containing protein</fullName>
    </recommendedName>
</protein>
<evidence type="ECO:0000256" key="3">
    <source>
        <dbReference type="SAM" id="SignalP"/>
    </source>
</evidence>
<comment type="caution">
    <text evidence="5">The sequence shown here is derived from an EMBL/GenBank/DDBJ whole genome shotgun (WGS) entry which is preliminary data.</text>
</comment>
<dbReference type="OrthoDB" id="5984892at2759"/>
<dbReference type="AlphaFoldDB" id="A0A7J7J3A7"/>
<gene>
    <name evidence="5" type="ORF">EB796_021384</name>
</gene>
<evidence type="ECO:0000256" key="2">
    <source>
        <dbReference type="SAM" id="MobiDB-lite"/>
    </source>
</evidence>
<organism evidence="5 6">
    <name type="scientific">Bugula neritina</name>
    <name type="common">Brown bryozoan</name>
    <name type="synonym">Sertularia neritina</name>
    <dbReference type="NCBI Taxonomy" id="10212"/>
    <lineage>
        <taxon>Eukaryota</taxon>
        <taxon>Metazoa</taxon>
        <taxon>Spiralia</taxon>
        <taxon>Lophotrochozoa</taxon>
        <taxon>Bryozoa</taxon>
        <taxon>Gymnolaemata</taxon>
        <taxon>Cheilostomatida</taxon>
        <taxon>Flustrina</taxon>
        <taxon>Buguloidea</taxon>
        <taxon>Bugulidae</taxon>
        <taxon>Bugula</taxon>
    </lineage>
</organism>
<dbReference type="Proteomes" id="UP000593567">
    <property type="component" value="Unassembled WGS sequence"/>
</dbReference>
<sequence>MALSLRYMLVSYLFCMNVCGVLSQPNKPIFTANDSVDESDLKCAACLAVVDIVDKEMNKRSFDGVESRVYELMDVLCEQSNFGSYDFIPPKMVGACKKFMDLVDDEELASVFLKYYSTSNRMDRVSLERKVCLKITGQCVGNKRIADQKPKKTAEETETEDKHFSATVEDLMKEHGDKVKLPKPVKHNDEL</sequence>
<keyword evidence="1" id="KW-1015">Disulfide bond</keyword>
<evidence type="ECO:0000313" key="5">
    <source>
        <dbReference type="EMBL" id="KAF6020317.1"/>
    </source>
</evidence>